<reference evidence="2 3" key="1">
    <citation type="submission" date="2020-10" db="EMBL/GenBank/DDBJ databases">
        <title>Complete genome sequence of Cupriavidus basilensis CCUG 49340T.</title>
        <authorList>
            <person name="Salva-Serra F."/>
            <person name="Donoso R.A."/>
            <person name="Cho K.H."/>
            <person name="Yoo J.A."/>
            <person name="Lee K."/>
            <person name="Yoon S.-H."/>
            <person name="Perez-Pantoja D."/>
            <person name="Moore E.R.B."/>
        </authorList>
    </citation>
    <scope>NUCLEOTIDE SEQUENCE [LARGE SCALE GENOMIC DNA]</scope>
    <source>
        <strain evidence="3">CCUG 49340</strain>
    </source>
</reference>
<dbReference type="PANTHER" id="PTHR43245:SF55">
    <property type="entry name" value="NAD(P)-BINDING DOMAIN-CONTAINING PROTEIN"/>
    <property type="match status" value="1"/>
</dbReference>
<accession>A0A643FJ32</accession>
<dbReference type="Proteomes" id="UP000397656">
    <property type="component" value="Chromosome 2"/>
</dbReference>
<proteinExistence type="predicted"/>
<dbReference type="CDD" id="cd08946">
    <property type="entry name" value="SDR_e"/>
    <property type="match status" value="1"/>
</dbReference>
<evidence type="ECO:0000313" key="3">
    <source>
        <dbReference type="Proteomes" id="UP000397656"/>
    </source>
</evidence>
<dbReference type="GeneID" id="98405783"/>
<dbReference type="InterPro" id="IPR050177">
    <property type="entry name" value="Lipid_A_modif_metabolic_enz"/>
</dbReference>
<dbReference type="EMBL" id="CP062804">
    <property type="protein sequence ID" value="QOT79525.1"/>
    <property type="molecule type" value="Genomic_DNA"/>
</dbReference>
<protein>
    <submittedName>
        <fullName evidence="2">NAD(P)-dependent oxidoreductase</fullName>
    </submittedName>
</protein>
<name>A0A643FJ32_9BURK</name>
<dbReference type="Pfam" id="PF01370">
    <property type="entry name" value="Epimerase"/>
    <property type="match status" value="1"/>
</dbReference>
<organism evidence="2 3">
    <name type="scientific">Cupriavidus basilensis</name>
    <dbReference type="NCBI Taxonomy" id="68895"/>
    <lineage>
        <taxon>Bacteria</taxon>
        <taxon>Pseudomonadati</taxon>
        <taxon>Pseudomonadota</taxon>
        <taxon>Betaproteobacteria</taxon>
        <taxon>Burkholderiales</taxon>
        <taxon>Burkholderiaceae</taxon>
        <taxon>Cupriavidus</taxon>
    </lineage>
</organism>
<dbReference type="PANTHER" id="PTHR43245">
    <property type="entry name" value="BIFUNCTIONAL POLYMYXIN RESISTANCE PROTEIN ARNA"/>
    <property type="match status" value="1"/>
</dbReference>
<dbReference type="AlphaFoldDB" id="A0A643FJ32"/>
<dbReference type="RefSeq" id="WP_150992973.1">
    <property type="nucleotide sequence ID" value="NZ_CP062804.1"/>
</dbReference>
<gene>
    <name evidence="2" type="ORF">F7R26_032995</name>
</gene>
<evidence type="ECO:0000313" key="2">
    <source>
        <dbReference type="EMBL" id="QOT79525.1"/>
    </source>
</evidence>
<dbReference type="InterPro" id="IPR001509">
    <property type="entry name" value="Epimerase_deHydtase"/>
</dbReference>
<evidence type="ECO:0000259" key="1">
    <source>
        <dbReference type="Pfam" id="PF01370"/>
    </source>
</evidence>
<feature type="domain" description="NAD-dependent epimerase/dehydratase" evidence="1">
    <location>
        <begin position="8"/>
        <end position="208"/>
    </location>
</feature>
<dbReference type="InterPro" id="IPR036291">
    <property type="entry name" value="NAD(P)-bd_dom_sf"/>
</dbReference>
<sequence length="273" mass="29192">MPGSVPCTVIGGAGFVGQRLVQALRQAGHEVHVPGRDDPGLLARDLGRVFYCAGLTADFAARPFDTVEAHVGLLARLLQAGRWDHLVYLSSTRLYDSSALPVGDEAGALTLQPANPRHLYDLSKALGENLCLTLAPERTAVARLSCVFDWSPGSPGFLSEWLQRASAERAFQLDSDAALVRDYIHLDDVVQALATMSALGERGIFNVASGANVSNGELADVFNRAGWAVELARSTRAQPAAVCSVTRLRALGVAPRDVREVLAAHLEGARTWN</sequence>
<dbReference type="Gene3D" id="3.40.50.720">
    <property type="entry name" value="NAD(P)-binding Rossmann-like Domain"/>
    <property type="match status" value="1"/>
</dbReference>
<dbReference type="SUPFAM" id="SSF51735">
    <property type="entry name" value="NAD(P)-binding Rossmann-fold domains"/>
    <property type="match status" value="1"/>
</dbReference>